<reference evidence="7 9" key="1">
    <citation type="submission" date="2016-06" db="EMBL/GenBank/DDBJ databases">
        <authorList>
            <person name="Kjaerup R.B."/>
            <person name="Dalgaard T.S."/>
            <person name="Juul-Madsen H.R."/>
        </authorList>
    </citation>
    <scope>NUCLEOTIDE SEQUENCE [LARGE SCALE GENOMIC DNA]</scope>
    <source>
        <strain evidence="7">Orrdi1</strain>
    </source>
</reference>
<dbReference type="OrthoDB" id="5297879at2"/>
<reference evidence="8 9" key="2">
    <citation type="submission" date="2017-08" db="EMBL/GenBank/DDBJ databases">
        <authorList>
            <person name="de Groot N.N."/>
        </authorList>
    </citation>
    <scope>NUCLEOTIDE SEQUENCE [LARGE SCALE GENOMIC DNA]</scope>
    <source>
        <strain evidence="8">Orrdi1</strain>
    </source>
</reference>
<dbReference type="Gene3D" id="4.10.430.10">
    <property type="entry name" value="Histone-like protein H-NS, C-terminal domain"/>
    <property type="match status" value="1"/>
</dbReference>
<comment type="similarity">
    <text evidence="2">Belongs to the histone-like protein H-NS family.</text>
</comment>
<dbReference type="Proteomes" id="UP000078558">
    <property type="component" value="Chromosome I"/>
</dbReference>
<dbReference type="SUPFAM" id="SSF81273">
    <property type="entry name" value="H-NS histone-like proteins"/>
    <property type="match status" value="1"/>
</dbReference>
<dbReference type="Pfam" id="PF00816">
    <property type="entry name" value="Histone_HNS"/>
    <property type="match status" value="1"/>
</dbReference>
<feature type="region of interest" description="Disordered" evidence="5">
    <location>
        <begin position="66"/>
        <end position="126"/>
    </location>
</feature>
<keyword evidence="9" id="KW-1185">Reference proteome</keyword>
<evidence type="ECO:0000256" key="2">
    <source>
        <dbReference type="ARBA" id="ARBA00010610"/>
    </source>
</evidence>
<evidence type="ECO:0000313" key="9">
    <source>
        <dbReference type="Proteomes" id="UP000078558"/>
    </source>
</evidence>
<evidence type="ECO:0000256" key="3">
    <source>
        <dbReference type="ARBA" id="ARBA00022490"/>
    </source>
</evidence>
<dbReference type="EMBL" id="FLRC01000025">
    <property type="protein sequence ID" value="SBT26075.1"/>
    <property type="molecule type" value="Genomic_DNA"/>
</dbReference>
<proteinExistence type="inferred from homology"/>
<dbReference type="STRING" id="1851544.ODI_00555"/>
<name>A0A1C3K3U2_9BURK</name>
<dbReference type="AlphaFoldDB" id="A0A1C3K3U2"/>
<feature type="domain" description="DNA-binding protein H-NS-like C-terminal" evidence="6">
    <location>
        <begin position="77"/>
        <end position="121"/>
    </location>
</feature>
<dbReference type="InterPro" id="IPR027444">
    <property type="entry name" value="H-NS_C_dom"/>
</dbReference>
<evidence type="ECO:0000256" key="5">
    <source>
        <dbReference type="SAM" id="MobiDB-lite"/>
    </source>
</evidence>
<keyword evidence="3" id="KW-0963">Cytoplasm</keyword>
<dbReference type="GO" id="GO:0003677">
    <property type="term" value="F:DNA binding"/>
    <property type="evidence" value="ECO:0007669"/>
    <property type="project" value="UniProtKB-KW"/>
</dbReference>
<feature type="compositionally biased region" description="Low complexity" evidence="5">
    <location>
        <begin position="66"/>
        <end position="84"/>
    </location>
</feature>
<dbReference type="InterPro" id="IPR037150">
    <property type="entry name" value="H-NS_C_dom_sf"/>
</dbReference>
<dbReference type="KEGG" id="odi:ODI_R1681"/>
<evidence type="ECO:0000259" key="6">
    <source>
        <dbReference type="SMART" id="SM00528"/>
    </source>
</evidence>
<evidence type="ECO:0000313" key="7">
    <source>
        <dbReference type="EMBL" id="SBT26075.1"/>
    </source>
</evidence>
<protein>
    <submittedName>
        <fullName evidence="7">DNA-binding protein H-NS</fullName>
    </submittedName>
</protein>
<comment type="subcellular location">
    <subcellularLocation>
        <location evidence="1">Cytoplasm</location>
        <location evidence="1">Nucleoid</location>
    </subcellularLocation>
</comment>
<evidence type="ECO:0000313" key="8">
    <source>
        <dbReference type="EMBL" id="SOE48847.1"/>
    </source>
</evidence>
<accession>A0A1C3K3U2</accession>
<sequence length="126" mass="13913">MARESYSLLQAKIEKEISKLQKKKESLQAKRRKPVMDSIVRSMREYDISPEDVATAFGKTAARRGTATGAARKTGAAVAKKTVAPKYRHPDTGETWSGRGKPPRWLAAAEEQGAKRESFLIQQPAA</sequence>
<dbReference type="SMART" id="SM00528">
    <property type="entry name" value="HNS"/>
    <property type="match status" value="1"/>
</dbReference>
<dbReference type="PANTHER" id="PTHR38097">
    <property type="match status" value="1"/>
</dbReference>
<dbReference type="RefSeq" id="WP_067755191.1">
    <property type="nucleotide sequence ID" value="NZ_LT907988.1"/>
</dbReference>
<gene>
    <name evidence="7" type="ORF">ODI_00555</name>
    <name evidence="8" type="ORF">ODI_R1681</name>
</gene>
<organism evidence="7 9">
    <name type="scientific">Orrella dioscoreae</name>
    <dbReference type="NCBI Taxonomy" id="1851544"/>
    <lineage>
        <taxon>Bacteria</taxon>
        <taxon>Pseudomonadati</taxon>
        <taxon>Pseudomonadota</taxon>
        <taxon>Betaproteobacteria</taxon>
        <taxon>Burkholderiales</taxon>
        <taxon>Alcaligenaceae</taxon>
        <taxon>Orrella</taxon>
    </lineage>
</organism>
<evidence type="ECO:0000256" key="1">
    <source>
        <dbReference type="ARBA" id="ARBA00004453"/>
    </source>
</evidence>
<dbReference type="GO" id="GO:0009295">
    <property type="term" value="C:nucleoid"/>
    <property type="evidence" value="ECO:0007669"/>
    <property type="project" value="UniProtKB-SubCell"/>
</dbReference>
<keyword evidence="4 7" id="KW-0238">DNA-binding</keyword>
<dbReference type="EMBL" id="LT907988">
    <property type="protein sequence ID" value="SOE48847.1"/>
    <property type="molecule type" value="Genomic_DNA"/>
</dbReference>
<evidence type="ECO:0000256" key="4">
    <source>
        <dbReference type="ARBA" id="ARBA00023125"/>
    </source>
</evidence>
<dbReference type="PANTHER" id="PTHR38097:SF2">
    <property type="entry name" value="DNA-BINDING PROTEIN STPA"/>
    <property type="match status" value="1"/>
</dbReference>